<sequence length="97" mass="11119">MTRLLNRADSLDFSNVINLRFEKSTFKSSIFKLNSDTEHHNNSVDGFLTENKTDNLSLHPSNLFKMKLNSTESPKLKQLSRSLNSLSRINNSFTVDK</sequence>
<reference evidence="1" key="1">
    <citation type="submission" date="2015-12" db="EMBL/GenBank/DDBJ databases">
        <title>Gene expression during late stages of embryo sac development: a critical building block for successful pollen-pistil interactions.</title>
        <authorList>
            <person name="Liu Y."/>
            <person name="Joly V."/>
            <person name="Sabar M."/>
            <person name="Matton D.P."/>
        </authorList>
    </citation>
    <scope>NUCLEOTIDE SEQUENCE</scope>
</reference>
<accession>A0A0V0H6U2</accession>
<name>A0A0V0H6U2_SOLCH</name>
<organism evidence="1">
    <name type="scientific">Solanum chacoense</name>
    <name type="common">Chaco potato</name>
    <dbReference type="NCBI Taxonomy" id="4108"/>
    <lineage>
        <taxon>Eukaryota</taxon>
        <taxon>Viridiplantae</taxon>
        <taxon>Streptophyta</taxon>
        <taxon>Embryophyta</taxon>
        <taxon>Tracheophyta</taxon>
        <taxon>Spermatophyta</taxon>
        <taxon>Magnoliopsida</taxon>
        <taxon>eudicotyledons</taxon>
        <taxon>Gunneridae</taxon>
        <taxon>Pentapetalae</taxon>
        <taxon>asterids</taxon>
        <taxon>lamiids</taxon>
        <taxon>Solanales</taxon>
        <taxon>Solanaceae</taxon>
        <taxon>Solanoideae</taxon>
        <taxon>Solaneae</taxon>
        <taxon>Solanum</taxon>
    </lineage>
</organism>
<dbReference type="AlphaFoldDB" id="A0A0V0H6U2"/>
<proteinExistence type="predicted"/>
<protein>
    <submittedName>
        <fullName evidence="1">Putative ovule protein</fullName>
    </submittedName>
</protein>
<evidence type="ECO:0000313" key="1">
    <source>
        <dbReference type="EMBL" id="JAP16079.1"/>
    </source>
</evidence>
<dbReference type="EMBL" id="GEDG01024297">
    <property type="protein sequence ID" value="JAP16079.1"/>
    <property type="molecule type" value="Transcribed_RNA"/>
</dbReference>